<dbReference type="SUPFAM" id="SSF53178">
    <property type="entry name" value="Peptidyl-tRNA hydrolase-like"/>
    <property type="match status" value="1"/>
</dbReference>
<dbReference type="PANTHER" id="PTHR17224:SF1">
    <property type="entry name" value="PEPTIDYL-TRNA HYDROLASE"/>
    <property type="match status" value="1"/>
</dbReference>
<evidence type="ECO:0000256" key="3">
    <source>
        <dbReference type="ARBA" id="ARBA00022801"/>
    </source>
</evidence>
<dbReference type="GO" id="GO:0005737">
    <property type="term" value="C:cytoplasm"/>
    <property type="evidence" value="ECO:0007669"/>
    <property type="project" value="UniProtKB-SubCell"/>
</dbReference>
<evidence type="ECO:0000313" key="11">
    <source>
        <dbReference type="EMBL" id="MQM72352.1"/>
    </source>
</evidence>
<evidence type="ECO:0000256" key="6">
    <source>
        <dbReference type="ARBA" id="ARBA00048707"/>
    </source>
</evidence>
<keyword evidence="12" id="KW-1185">Reference proteome</keyword>
<dbReference type="GO" id="GO:0006515">
    <property type="term" value="P:protein quality control for misfolded or incompletely synthesized proteins"/>
    <property type="evidence" value="ECO:0007669"/>
    <property type="project" value="UniProtKB-UniRule"/>
</dbReference>
<proteinExistence type="inferred from homology"/>
<keyword evidence="2 8" id="KW-0820">tRNA-binding</keyword>
<evidence type="ECO:0000256" key="5">
    <source>
        <dbReference type="ARBA" id="ARBA00038063"/>
    </source>
</evidence>
<dbReference type="AlphaFoldDB" id="A0A6L5GQK7"/>
<dbReference type="PANTHER" id="PTHR17224">
    <property type="entry name" value="PEPTIDYL-TRNA HYDROLASE"/>
    <property type="match status" value="1"/>
</dbReference>
<reference evidence="11" key="1">
    <citation type="journal article" date="2020" name="Appl. Environ. Microbiol.">
        <title>Medium-Chain Fatty Acid Synthesis by 'Candidatus Weimeria bifida' gen. nov., sp. nov., and 'Candidatus Pseudoramibacter fermentans' sp. nov.</title>
        <authorList>
            <person name="Scarborough M.J."/>
            <person name="Myers K.S."/>
            <person name="Donohue T.J."/>
            <person name="Noguera D.R."/>
        </authorList>
    </citation>
    <scope>NUCLEOTIDE SEQUENCE</scope>
    <source>
        <strain evidence="11">EUB1.1</strain>
    </source>
</reference>
<comment type="caution">
    <text evidence="11">The sequence shown here is derived from an EMBL/GenBank/DDBJ whole genome shotgun (WGS) entry which is preliminary data.</text>
</comment>
<dbReference type="GO" id="GO:0000049">
    <property type="term" value="F:tRNA binding"/>
    <property type="evidence" value="ECO:0007669"/>
    <property type="project" value="UniProtKB-UniRule"/>
</dbReference>
<dbReference type="HAMAP" id="MF_00083">
    <property type="entry name" value="Pept_tRNA_hydro_bact"/>
    <property type="match status" value="1"/>
</dbReference>
<evidence type="ECO:0000256" key="7">
    <source>
        <dbReference type="ARBA" id="ARBA00050038"/>
    </source>
</evidence>
<dbReference type="Pfam" id="PF01195">
    <property type="entry name" value="Pept_tRNA_hydro"/>
    <property type="match status" value="1"/>
</dbReference>
<dbReference type="GO" id="GO:0072344">
    <property type="term" value="P:rescue of stalled ribosome"/>
    <property type="evidence" value="ECO:0007669"/>
    <property type="project" value="UniProtKB-UniRule"/>
</dbReference>
<dbReference type="PROSITE" id="PS01195">
    <property type="entry name" value="PEPT_TRNA_HYDROL_1"/>
    <property type="match status" value="1"/>
</dbReference>
<dbReference type="CDD" id="cd00462">
    <property type="entry name" value="PTH"/>
    <property type="match status" value="1"/>
</dbReference>
<feature type="active site" description="Proton acceptor" evidence="8">
    <location>
        <position position="19"/>
    </location>
</feature>
<dbReference type="EMBL" id="VOGB01000004">
    <property type="protein sequence ID" value="MQM72352.1"/>
    <property type="molecule type" value="Genomic_DNA"/>
</dbReference>
<accession>A0A6L5GQK7</accession>
<dbReference type="Gene3D" id="3.40.50.1470">
    <property type="entry name" value="Peptidyl-tRNA hydrolase"/>
    <property type="match status" value="1"/>
</dbReference>
<organism evidence="11 12">
    <name type="scientific">Candidatus Pseudoramibacter fermentans</name>
    <dbReference type="NCBI Taxonomy" id="2594427"/>
    <lineage>
        <taxon>Bacteria</taxon>
        <taxon>Bacillati</taxon>
        <taxon>Bacillota</taxon>
        <taxon>Clostridia</taxon>
        <taxon>Eubacteriales</taxon>
        <taxon>Eubacteriaceae</taxon>
        <taxon>Pseudoramibacter</taxon>
    </lineage>
</organism>
<comment type="catalytic activity">
    <reaction evidence="6 8 9">
        <text>an N-acyl-L-alpha-aminoacyl-tRNA + H2O = an N-acyl-L-amino acid + a tRNA + H(+)</text>
        <dbReference type="Rhea" id="RHEA:54448"/>
        <dbReference type="Rhea" id="RHEA-COMP:10123"/>
        <dbReference type="Rhea" id="RHEA-COMP:13883"/>
        <dbReference type="ChEBI" id="CHEBI:15377"/>
        <dbReference type="ChEBI" id="CHEBI:15378"/>
        <dbReference type="ChEBI" id="CHEBI:59874"/>
        <dbReference type="ChEBI" id="CHEBI:78442"/>
        <dbReference type="ChEBI" id="CHEBI:138191"/>
        <dbReference type="EC" id="3.1.1.29"/>
    </reaction>
</comment>
<name>A0A6L5GQK7_9FIRM</name>
<comment type="similarity">
    <text evidence="5 8 10">Belongs to the PTH family.</text>
</comment>
<dbReference type="NCBIfam" id="TIGR00447">
    <property type="entry name" value="pth"/>
    <property type="match status" value="1"/>
</dbReference>
<dbReference type="PROSITE" id="PS01196">
    <property type="entry name" value="PEPT_TRNA_HYDROL_2"/>
    <property type="match status" value="1"/>
</dbReference>
<evidence type="ECO:0000313" key="12">
    <source>
        <dbReference type="Proteomes" id="UP000473648"/>
    </source>
</evidence>
<feature type="binding site" evidence="8">
    <location>
        <position position="112"/>
    </location>
    <ligand>
        <name>tRNA</name>
        <dbReference type="ChEBI" id="CHEBI:17843"/>
    </ligand>
</feature>
<feature type="binding site" evidence="8">
    <location>
        <position position="66"/>
    </location>
    <ligand>
        <name>tRNA</name>
        <dbReference type="ChEBI" id="CHEBI:17843"/>
    </ligand>
</feature>
<evidence type="ECO:0000256" key="9">
    <source>
        <dbReference type="RuleBase" id="RU000673"/>
    </source>
</evidence>
<evidence type="ECO:0000256" key="1">
    <source>
        <dbReference type="ARBA" id="ARBA00013260"/>
    </source>
</evidence>
<gene>
    <name evidence="8" type="primary">pth</name>
    <name evidence="11" type="ORF">FRC53_02750</name>
</gene>
<comment type="function">
    <text evidence="8">Catalyzes the release of premature peptidyl moieties from peptidyl-tRNA molecules trapped in stalled 50S ribosomal subunits, and thus maintains levels of free tRNAs and 50S ribosomes.</text>
</comment>
<dbReference type="Proteomes" id="UP000473648">
    <property type="component" value="Unassembled WGS sequence"/>
</dbReference>
<protein>
    <recommendedName>
        <fullName evidence="7 8">Peptidyl-tRNA hydrolase</fullName>
        <shortName evidence="8">Pth</shortName>
        <ecNumber evidence="1 8">3.1.1.29</ecNumber>
    </recommendedName>
</protein>
<keyword evidence="8" id="KW-0963">Cytoplasm</keyword>
<evidence type="ECO:0000256" key="8">
    <source>
        <dbReference type="HAMAP-Rule" id="MF_00083"/>
    </source>
</evidence>
<dbReference type="InterPro" id="IPR018171">
    <property type="entry name" value="Pept_tRNA_hydro_CS"/>
</dbReference>
<evidence type="ECO:0000256" key="2">
    <source>
        <dbReference type="ARBA" id="ARBA00022555"/>
    </source>
</evidence>
<keyword evidence="4 8" id="KW-0694">RNA-binding</keyword>
<keyword evidence="3 8" id="KW-0378">Hydrolase</keyword>
<evidence type="ECO:0000256" key="4">
    <source>
        <dbReference type="ARBA" id="ARBA00022884"/>
    </source>
</evidence>
<dbReference type="InterPro" id="IPR036416">
    <property type="entry name" value="Pept_tRNA_hydro_sf"/>
</dbReference>
<comment type="subcellular location">
    <subcellularLocation>
        <location evidence="8">Cytoplasm</location>
    </subcellularLocation>
</comment>
<dbReference type="FunFam" id="3.40.50.1470:FF:000001">
    <property type="entry name" value="Peptidyl-tRNA hydrolase"/>
    <property type="match status" value="1"/>
</dbReference>
<feature type="site" description="Stabilizes the basic form of H active site to accept a proton" evidence="8">
    <location>
        <position position="91"/>
    </location>
</feature>
<sequence length="187" mass="20301">MYIIAGLGNPGPRYANTRHNVGFMTIDTLAEKWSVDVNKSEHQGLTGTARIGGEKVMLVKPQTYMNESGRCVGELVRFYKIDLDHLIVIYDDIDLDPGHLRIRKKGGAGTHNGMKSVVAALGGGNFPRVRIGVGAQPPEWDLADYVLENLSGDAEKTIKAAVDQAAKAAEMIVTDGVDLAMNRMNVH</sequence>
<comment type="subunit">
    <text evidence="8">Monomer.</text>
</comment>
<dbReference type="EC" id="3.1.1.29" evidence="1 8"/>
<dbReference type="InterPro" id="IPR001328">
    <property type="entry name" value="Pept_tRNA_hydro"/>
</dbReference>
<comment type="function">
    <text evidence="8">Hydrolyzes ribosome-free peptidyl-tRNAs (with 1 or more amino acids incorporated), which drop off the ribosome during protein synthesis, or as a result of ribosome stalling.</text>
</comment>
<feature type="binding site" evidence="8">
    <location>
        <position position="14"/>
    </location>
    <ligand>
        <name>tRNA</name>
        <dbReference type="ChEBI" id="CHEBI:17843"/>
    </ligand>
</feature>
<feature type="binding site" evidence="8">
    <location>
        <position position="64"/>
    </location>
    <ligand>
        <name>tRNA</name>
        <dbReference type="ChEBI" id="CHEBI:17843"/>
    </ligand>
</feature>
<dbReference type="GO" id="GO:0004045">
    <property type="term" value="F:peptidyl-tRNA hydrolase activity"/>
    <property type="evidence" value="ECO:0007669"/>
    <property type="project" value="UniProtKB-UniRule"/>
</dbReference>
<feature type="site" description="Discriminates between blocked and unblocked aminoacyl-tRNA" evidence="8">
    <location>
        <position position="9"/>
    </location>
</feature>
<evidence type="ECO:0000256" key="10">
    <source>
        <dbReference type="RuleBase" id="RU004320"/>
    </source>
</evidence>